<dbReference type="PROSITE" id="PS50016">
    <property type="entry name" value="ZF_PHD_2"/>
    <property type="match status" value="4"/>
</dbReference>
<keyword evidence="13" id="KW-0539">Nucleus</keyword>
<keyword evidence="6" id="KW-0677">Repeat</keyword>
<feature type="domain" description="PHD-type" evidence="18">
    <location>
        <begin position="442"/>
        <end position="495"/>
    </location>
</feature>
<keyword evidence="4" id="KW-0949">S-adenosyl-L-methionine</keyword>
<dbReference type="InterPro" id="IPR046341">
    <property type="entry name" value="SET_dom_sf"/>
</dbReference>
<evidence type="ECO:0000259" key="20">
    <source>
        <dbReference type="PROSITE" id="PS50280"/>
    </source>
</evidence>
<dbReference type="PANTHER" id="PTHR45888:SF5">
    <property type="entry name" value="D4, ISOFORM A"/>
    <property type="match status" value="1"/>
</dbReference>
<evidence type="ECO:0000259" key="18">
    <source>
        <dbReference type="PROSITE" id="PS50016"/>
    </source>
</evidence>
<dbReference type="InterPro" id="IPR013083">
    <property type="entry name" value="Znf_RING/FYVE/PHD"/>
</dbReference>
<dbReference type="InterPro" id="IPR019787">
    <property type="entry name" value="Znf_PHD-finger"/>
</dbReference>
<feature type="domain" description="Bromo" evidence="17">
    <location>
        <begin position="635"/>
        <end position="700"/>
    </location>
</feature>
<protein>
    <recommendedName>
        <fullName evidence="25">Histone-lysine N-methyltransferase</fullName>
    </recommendedName>
</protein>
<name>A0AB34JVL7_PRYPA</name>
<dbReference type="CDD" id="cd10518">
    <property type="entry name" value="SET_SETD1-like"/>
    <property type="match status" value="1"/>
</dbReference>
<feature type="compositionally biased region" description="Basic and acidic residues" evidence="16">
    <location>
        <begin position="1108"/>
        <end position="1121"/>
    </location>
</feature>
<dbReference type="EMBL" id="JBGBPQ010000004">
    <property type="protein sequence ID" value="KAL1524963.1"/>
    <property type="molecule type" value="Genomic_DNA"/>
</dbReference>
<dbReference type="SMART" id="SM00184">
    <property type="entry name" value="RING"/>
    <property type="match status" value="4"/>
</dbReference>
<dbReference type="GO" id="GO:0016279">
    <property type="term" value="F:protein-lysine N-methyltransferase activity"/>
    <property type="evidence" value="ECO:0007669"/>
    <property type="project" value="UniProtKB-ARBA"/>
</dbReference>
<evidence type="ECO:0000256" key="6">
    <source>
        <dbReference type="ARBA" id="ARBA00022737"/>
    </source>
</evidence>
<evidence type="ECO:0000256" key="4">
    <source>
        <dbReference type="ARBA" id="ARBA00022691"/>
    </source>
</evidence>
<dbReference type="InterPro" id="IPR019786">
    <property type="entry name" value="Zinc_finger_PHD-type_CS"/>
</dbReference>
<dbReference type="PROSITE" id="PS50280">
    <property type="entry name" value="SET"/>
    <property type="match status" value="1"/>
</dbReference>
<feature type="region of interest" description="Disordered" evidence="16">
    <location>
        <begin position="728"/>
        <end position="758"/>
    </location>
</feature>
<dbReference type="Pfam" id="PF00439">
    <property type="entry name" value="Bromodomain"/>
    <property type="match status" value="1"/>
</dbReference>
<feature type="region of interest" description="Disordered" evidence="16">
    <location>
        <begin position="1151"/>
        <end position="1170"/>
    </location>
</feature>
<dbReference type="InterPro" id="IPR001965">
    <property type="entry name" value="Znf_PHD"/>
</dbReference>
<dbReference type="GO" id="GO:0032259">
    <property type="term" value="P:methylation"/>
    <property type="evidence" value="ECO:0007669"/>
    <property type="project" value="UniProtKB-KW"/>
</dbReference>
<dbReference type="SMART" id="SM00297">
    <property type="entry name" value="BROMO"/>
    <property type="match status" value="1"/>
</dbReference>
<dbReference type="SMART" id="SM00317">
    <property type="entry name" value="SET"/>
    <property type="match status" value="1"/>
</dbReference>
<keyword evidence="3" id="KW-0808">Transferase</keyword>
<evidence type="ECO:0000256" key="8">
    <source>
        <dbReference type="ARBA" id="ARBA00022833"/>
    </source>
</evidence>
<evidence type="ECO:0000256" key="10">
    <source>
        <dbReference type="ARBA" id="ARBA00023015"/>
    </source>
</evidence>
<dbReference type="Gene3D" id="3.30.40.10">
    <property type="entry name" value="Zinc/RING finger domain, C3HC4 (zinc finger)"/>
    <property type="match status" value="6"/>
</dbReference>
<keyword evidence="12" id="KW-0804">Transcription</keyword>
<accession>A0AB34JVL7</accession>
<comment type="caution">
    <text evidence="23">The sequence shown here is derived from an EMBL/GenBank/DDBJ whole genome shotgun (WGS) entry which is preliminary data.</text>
</comment>
<dbReference type="InterPro" id="IPR001841">
    <property type="entry name" value="Znf_RING"/>
</dbReference>
<dbReference type="GO" id="GO:0005634">
    <property type="term" value="C:nucleus"/>
    <property type="evidence" value="ECO:0007669"/>
    <property type="project" value="UniProtKB-SubCell"/>
</dbReference>
<dbReference type="PANTHER" id="PTHR45888">
    <property type="entry name" value="HL01030P-RELATED"/>
    <property type="match status" value="1"/>
</dbReference>
<dbReference type="PROSITE" id="PS50089">
    <property type="entry name" value="ZF_RING_2"/>
    <property type="match status" value="1"/>
</dbReference>
<evidence type="ECO:0000256" key="5">
    <source>
        <dbReference type="ARBA" id="ARBA00022723"/>
    </source>
</evidence>
<dbReference type="CDD" id="cd15517">
    <property type="entry name" value="PHD_TCF19_like"/>
    <property type="match status" value="1"/>
</dbReference>
<feature type="domain" description="PHD-type" evidence="18">
    <location>
        <begin position="1004"/>
        <end position="1063"/>
    </location>
</feature>
<dbReference type="SMART" id="SM00249">
    <property type="entry name" value="PHD"/>
    <property type="match status" value="6"/>
</dbReference>
<feature type="region of interest" description="Disordered" evidence="16">
    <location>
        <begin position="1106"/>
        <end position="1135"/>
    </location>
</feature>
<feature type="compositionally biased region" description="Acidic residues" evidence="16">
    <location>
        <begin position="732"/>
        <end position="742"/>
    </location>
</feature>
<organism evidence="23 24">
    <name type="scientific">Prymnesium parvum</name>
    <name type="common">Toxic golden alga</name>
    <dbReference type="NCBI Taxonomy" id="97485"/>
    <lineage>
        <taxon>Eukaryota</taxon>
        <taxon>Haptista</taxon>
        <taxon>Haptophyta</taxon>
        <taxon>Prymnesiophyceae</taxon>
        <taxon>Prymnesiales</taxon>
        <taxon>Prymnesiaceae</taxon>
        <taxon>Prymnesium</taxon>
    </lineage>
</organism>
<evidence type="ECO:0000259" key="17">
    <source>
        <dbReference type="PROSITE" id="PS50014"/>
    </source>
</evidence>
<evidence type="ECO:0000256" key="14">
    <source>
        <dbReference type="PROSITE-ProRule" id="PRU00035"/>
    </source>
</evidence>
<keyword evidence="7 15" id="KW-0863">Zinc-finger</keyword>
<dbReference type="InterPro" id="IPR001487">
    <property type="entry name" value="Bromodomain"/>
</dbReference>
<keyword evidence="2" id="KW-0489">Methyltransferase</keyword>
<proteinExistence type="predicted"/>
<evidence type="ECO:0000259" key="22">
    <source>
        <dbReference type="PROSITE" id="PS51805"/>
    </source>
</evidence>
<dbReference type="Gene3D" id="2.170.270.10">
    <property type="entry name" value="SET domain"/>
    <property type="match status" value="1"/>
</dbReference>
<feature type="compositionally biased region" description="Low complexity" evidence="16">
    <location>
        <begin position="829"/>
        <end position="838"/>
    </location>
</feature>
<feature type="domain" description="PHD-type" evidence="18">
    <location>
        <begin position="35"/>
        <end position="89"/>
    </location>
</feature>
<evidence type="ECO:0000313" key="23">
    <source>
        <dbReference type="EMBL" id="KAL1524963.1"/>
    </source>
</evidence>
<comment type="subcellular location">
    <subcellularLocation>
        <location evidence="1">Nucleus</location>
    </subcellularLocation>
</comment>
<dbReference type="SUPFAM" id="SSF57903">
    <property type="entry name" value="FYVE/PHD zinc finger"/>
    <property type="match status" value="5"/>
</dbReference>
<feature type="compositionally biased region" description="Acidic residues" evidence="16">
    <location>
        <begin position="1363"/>
        <end position="1373"/>
    </location>
</feature>
<evidence type="ECO:0000256" key="13">
    <source>
        <dbReference type="ARBA" id="ARBA00023242"/>
    </source>
</evidence>
<dbReference type="PROSITE" id="PS50868">
    <property type="entry name" value="POST_SET"/>
    <property type="match status" value="1"/>
</dbReference>
<dbReference type="Gene3D" id="1.20.920.10">
    <property type="entry name" value="Bromodomain-like"/>
    <property type="match status" value="1"/>
</dbReference>
<evidence type="ECO:0000256" key="12">
    <source>
        <dbReference type="ARBA" id="ARBA00023163"/>
    </source>
</evidence>
<evidence type="ECO:0000256" key="16">
    <source>
        <dbReference type="SAM" id="MobiDB-lite"/>
    </source>
</evidence>
<evidence type="ECO:0000256" key="9">
    <source>
        <dbReference type="ARBA" id="ARBA00022853"/>
    </source>
</evidence>
<dbReference type="Pfam" id="PF00856">
    <property type="entry name" value="SET"/>
    <property type="match status" value="1"/>
</dbReference>
<keyword evidence="5" id="KW-0479">Metal-binding</keyword>
<keyword evidence="8" id="KW-0862">Zinc</keyword>
<dbReference type="PROSITE" id="PS51805">
    <property type="entry name" value="EPHD"/>
    <property type="match status" value="1"/>
</dbReference>
<evidence type="ECO:0000259" key="21">
    <source>
        <dbReference type="PROSITE" id="PS50868"/>
    </source>
</evidence>
<dbReference type="InterPro" id="IPR011011">
    <property type="entry name" value="Znf_FYVE_PHD"/>
</dbReference>
<dbReference type="Pfam" id="PF00628">
    <property type="entry name" value="PHD"/>
    <property type="match status" value="3"/>
</dbReference>
<feature type="domain" description="RING-type" evidence="19">
    <location>
        <begin position="925"/>
        <end position="971"/>
    </location>
</feature>
<evidence type="ECO:0000256" key="3">
    <source>
        <dbReference type="ARBA" id="ARBA00022679"/>
    </source>
</evidence>
<feature type="domain" description="PHD-type" evidence="22">
    <location>
        <begin position="1389"/>
        <end position="1495"/>
    </location>
</feature>
<feature type="compositionally biased region" description="Low complexity" evidence="16">
    <location>
        <begin position="1151"/>
        <end position="1161"/>
    </location>
</feature>
<dbReference type="InterPro" id="IPR001214">
    <property type="entry name" value="SET_dom"/>
</dbReference>
<evidence type="ECO:0000313" key="24">
    <source>
        <dbReference type="Proteomes" id="UP001515480"/>
    </source>
</evidence>
<keyword evidence="10" id="KW-0805">Transcription regulation</keyword>
<gene>
    <name evidence="23" type="ORF">AB1Y20_019839</name>
</gene>
<evidence type="ECO:0000256" key="1">
    <source>
        <dbReference type="ARBA" id="ARBA00004123"/>
    </source>
</evidence>
<sequence length="1888" mass="207532">MTKSRPAKRKSNKLPYRRPATSHGTRDIAPIPDADIFCQVCHWGEDVHGNEILLCDTGGCNGAYHLKCLPTPLPVVPAGDWFCPQCAPEEQTEPFELSSPSHARSLRRDLQVVDEVDIMAWARERANAPQPLPNLTRPVNWTTDNLCGRPCLYAATPEARMRAGVCVEMRRTLPAKHKDASTQASSEVAVCVVLTARSTPLWISLDPSKEDTLLVAGTLCLAPRSASGAYLWPARVFTELTAASALPSGMLGSPIRHAKPTDESSPKTDLASHEMMVLVKFFGVPEADSLGKVAMSAIKPFPEAVERPPSYEPGLREAYLSASSWARRNLFCNDGESRPPVDQMELLVGKGVEVLRQKEGLWVKAIVQAYSSVSGKHFLVYATGEVEWLALNSGYYGWQLLDSVVEMKVRAQFAAADRKQLQLMPGLPLGFTLDGPRLYGPPPVCSFCRFIDNSPGALICCARCAAKVHPHCVETAVDAALVARGCWVCSKCAVCDSCGTGAPSQLTGHWPAKAAADLQPSWANDAGRRLLCHGCATSLRVGGRDSRTYALWRSGDVALQCKRCSLWEGLSASHKQYATGCPMPPPPPPSVGGKSLSSLKHPPLEGCEHCTSERLHWDLKDVLDELKALDPLLYFAEPVDEDAEPTYRTIIPDPMDFSTMYRKLMNGGYTLSDGRQQLGDDVLLICRNALVFNTKLDNPFRVAAKRLHAKGIEILRNTFVEEFGQAFKESDDSMDEEGEPVDEPLPKEVEGDLSPTTEPVRATTAASFGASADESSEVCVAAGPAEACQSIKVEAEPLEDSPLLPSTRRRDKAQRRVSGSLPPPKGSSTPTPLKPQTLTKREPRDPSYVLVWAEADFDAFEPDPVALERVTKLVYDLPPLCPNCGSCGGEGHSWITCECCAESYHAFCLGLRADVNEREWRCPECMVCEKCNSGADDERLLLCDCGRAYHTVCLRPALKAVPEGDWRCPHCVRCELCSRTKPGRGGWKMNYRFCEPCAKLHDEKGYCKVCRQNCESEQGPMVCCDKCDFWIHAECDWISDAGFHFLTAKGEKQSYHCPSCRGEEPGIFGTRLEGKIPDKLRVKAAAVQAALPASICDLTSVDAPDLGVSKEPKKQKSKANDESDEQQYVALPSSRKAQEEELLLQVQDDYASQAQAHSSHGAADDEQGYVGGTVSHTQYQHEDGPSPNHKIWQQIEHERVAQLQASGSQDELRAGARAPQAAASFSRLSPAVQPAARQGVNWSQPRHIDEQLCGQQPQMHLQAPFNQSQYLLDTARTFADVALPHFFASPSAVDAPFRPTAYEDCLQGTPSASCTLYDHLATPVTSVQRGPFYVTGAPPPSCPPSPPDGNSCAECSDDAAGAEEELANEEEEREASLSLGSQGKLDGCRPSCAFCGSKDDAGICGRLLFVDSGVWAHLNCVLWSSEVYEGLGGELMCVHAAFKRSRKTSCAQCGTSGATLGCNVHRCKLSFHFPCAFESGVLMLQDRRLYCSEHRECKQATHHSCVPLMLKPVSRKVVVPLPRRFEKTGLDIPDNQWLRVGSLTIIHLGVPPASAKLPPIGFTACRRLWSTTRPGKKCGYLLQVLADPEVEKEGGSDKPLFSLFSEDDPGNPIHDSDPQRVIDTLYSTLNRTHPKAAKIYLQYPHEAGYFFGWLHSPVQRTLHGDITDEGGSRKERLPVNRTGCARSEPIQRIITWRVKPNIDPKQMHNDAALRAVKRNREEDSVATSFHGAVEKIRSLNTSARSRFKLARSNIHGWGLFVWPNMIPKGEMLIEYQGDLIRSSLSDIKMKKYTQMGIPGDCYIFRIDENLHVDATMAGNIARFMNHSCQPNCYSKVVVGKHATDKHIIIFAARDLQPGEELQYDYQFALGGDKIECHCGAPHCWGRMN</sequence>
<dbReference type="CDD" id="cd20404">
    <property type="entry name" value="Tudor_Agenet_AtEML-like"/>
    <property type="match status" value="1"/>
</dbReference>
<evidence type="ECO:0008006" key="25">
    <source>
        <dbReference type="Google" id="ProtNLM"/>
    </source>
</evidence>
<feature type="domain" description="Post-SET" evidence="21">
    <location>
        <begin position="1872"/>
        <end position="1888"/>
    </location>
</feature>
<feature type="region of interest" description="Disordered" evidence="16">
    <location>
        <begin position="798"/>
        <end position="842"/>
    </location>
</feature>
<dbReference type="PROSITE" id="PS50014">
    <property type="entry name" value="BROMODOMAIN_2"/>
    <property type="match status" value="1"/>
</dbReference>
<evidence type="ECO:0000256" key="7">
    <source>
        <dbReference type="ARBA" id="ARBA00022771"/>
    </source>
</evidence>
<keyword evidence="9" id="KW-0156">Chromatin regulator</keyword>
<dbReference type="SUPFAM" id="SSF47370">
    <property type="entry name" value="Bromodomain"/>
    <property type="match status" value="1"/>
</dbReference>
<dbReference type="GO" id="GO:0008270">
    <property type="term" value="F:zinc ion binding"/>
    <property type="evidence" value="ECO:0007669"/>
    <property type="project" value="UniProtKB-KW"/>
</dbReference>
<feature type="region of interest" description="Disordered" evidence="16">
    <location>
        <begin position="1"/>
        <end position="26"/>
    </location>
</feature>
<evidence type="ECO:0000256" key="11">
    <source>
        <dbReference type="ARBA" id="ARBA00023117"/>
    </source>
</evidence>
<feature type="compositionally biased region" description="Basic residues" evidence="16">
    <location>
        <begin position="1"/>
        <end position="16"/>
    </location>
</feature>
<reference evidence="23 24" key="1">
    <citation type="journal article" date="2024" name="Science">
        <title>Giant polyketide synthase enzymes in the biosynthesis of giant marine polyether toxins.</title>
        <authorList>
            <person name="Fallon T.R."/>
            <person name="Shende V.V."/>
            <person name="Wierzbicki I.H."/>
            <person name="Pendleton A.L."/>
            <person name="Watervoot N.F."/>
            <person name="Auber R.P."/>
            <person name="Gonzalez D.J."/>
            <person name="Wisecaver J.H."/>
            <person name="Moore B.S."/>
        </authorList>
    </citation>
    <scope>NUCLEOTIDE SEQUENCE [LARGE SCALE GENOMIC DNA]</scope>
    <source>
        <strain evidence="23 24">12B1</strain>
    </source>
</reference>
<evidence type="ECO:0000256" key="15">
    <source>
        <dbReference type="PROSITE-ProRule" id="PRU00175"/>
    </source>
</evidence>
<keyword evidence="24" id="KW-1185">Reference proteome</keyword>
<feature type="region of interest" description="Disordered" evidence="16">
    <location>
        <begin position="1363"/>
        <end position="1382"/>
    </location>
</feature>
<feature type="domain" description="SET" evidence="20">
    <location>
        <begin position="1745"/>
        <end position="1866"/>
    </location>
</feature>
<evidence type="ECO:0000256" key="2">
    <source>
        <dbReference type="ARBA" id="ARBA00022603"/>
    </source>
</evidence>
<evidence type="ECO:0000259" key="19">
    <source>
        <dbReference type="PROSITE" id="PS50089"/>
    </source>
</evidence>
<keyword evidence="11 14" id="KW-0103">Bromodomain</keyword>
<dbReference type="Pfam" id="PF13771">
    <property type="entry name" value="zf-HC5HC2H"/>
    <property type="match status" value="1"/>
</dbReference>
<dbReference type="CDD" id="cd04369">
    <property type="entry name" value="Bromodomain"/>
    <property type="match status" value="1"/>
</dbReference>
<dbReference type="Gene3D" id="3.30.160.360">
    <property type="match status" value="1"/>
</dbReference>
<dbReference type="InterPro" id="IPR003616">
    <property type="entry name" value="Post-SET_dom"/>
</dbReference>
<dbReference type="PROSITE" id="PS01359">
    <property type="entry name" value="ZF_PHD_1"/>
    <property type="match status" value="1"/>
</dbReference>
<dbReference type="InterPro" id="IPR036427">
    <property type="entry name" value="Bromodomain-like_sf"/>
</dbReference>
<dbReference type="SMART" id="SM00508">
    <property type="entry name" value="PostSET"/>
    <property type="match status" value="1"/>
</dbReference>
<dbReference type="InterPro" id="IPR034732">
    <property type="entry name" value="EPHD"/>
</dbReference>
<feature type="domain" description="PHD-type" evidence="18">
    <location>
        <begin position="922"/>
        <end position="974"/>
    </location>
</feature>
<dbReference type="Proteomes" id="UP001515480">
    <property type="component" value="Unassembled WGS sequence"/>
</dbReference>
<dbReference type="GO" id="GO:0140938">
    <property type="term" value="F:histone H3 methyltransferase activity"/>
    <property type="evidence" value="ECO:0007669"/>
    <property type="project" value="UniProtKB-ARBA"/>
</dbReference>
<dbReference type="SUPFAM" id="SSF82199">
    <property type="entry name" value="SET domain"/>
    <property type="match status" value="1"/>
</dbReference>